<dbReference type="GO" id="GO:0008476">
    <property type="term" value="F:protein-tyrosine sulfotransferase activity"/>
    <property type="evidence" value="ECO:0007669"/>
    <property type="project" value="InterPro"/>
</dbReference>
<dbReference type="InterPro" id="IPR027417">
    <property type="entry name" value="P-loop_NTPase"/>
</dbReference>
<dbReference type="Proteomes" id="UP000428330">
    <property type="component" value="Chromosome"/>
</dbReference>
<dbReference type="PANTHER" id="PTHR12788">
    <property type="entry name" value="PROTEIN-TYROSINE SULFOTRANSFERASE 2"/>
    <property type="match status" value="1"/>
</dbReference>
<dbReference type="InterPro" id="IPR011990">
    <property type="entry name" value="TPR-like_helical_dom_sf"/>
</dbReference>
<keyword evidence="3" id="KW-1185">Reference proteome</keyword>
<evidence type="ECO:0000313" key="2">
    <source>
        <dbReference type="EMBL" id="QGX97045.1"/>
    </source>
</evidence>
<proteinExistence type="predicted"/>
<dbReference type="AlphaFoldDB" id="A0A6I6IKA7"/>
<dbReference type="InterPro" id="IPR026634">
    <property type="entry name" value="TPST-like"/>
</dbReference>
<name>A0A6I6IKA7_9RHOB</name>
<dbReference type="RefSeq" id="WP_157705550.1">
    <property type="nucleotide sequence ID" value="NZ_CP034348.1"/>
</dbReference>
<dbReference type="KEGG" id="rom:EI983_01645"/>
<sequence length="383" mass="41085">MALSLGDMPKAKAAFEEVLTLAPREVNALAALNRIAPFDRGSARVKRLRQIARDRKAERGARATAYNALGRIEEAAGQTRATFHNFARAKALSPGRYDRDAVEALVSGLSQVPGDGFAPCGTAEDAPRVVFVCGMPRSGTTLVESILLRHPETGSIGESSALGDVLAEHRATLGGAGAWDWVARTDDAQAARLGARYLERCAACFPDGLPGVILDKTPLNLFQLGFASRILPGARFVMLSRHPLDVGLSNFVTNFHAAHPFSRTLESIGHMTRCAARAAVLYEARLGAAFRRQSYAALVTEPEAQVRAMLGHLGLGWEVNCLHPEARDGAIGTASLTQARAPISAGAMGKWRRYEAELQPLIEALGAGWIDDWAAEDARQPDT</sequence>
<dbReference type="SUPFAM" id="SSF48452">
    <property type="entry name" value="TPR-like"/>
    <property type="match status" value="1"/>
</dbReference>
<evidence type="ECO:0000256" key="1">
    <source>
        <dbReference type="ARBA" id="ARBA00022679"/>
    </source>
</evidence>
<dbReference type="Pfam" id="PF13469">
    <property type="entry name" value="Sulfotransfer_3"/>
    <property type="match status" value="1"/>
</dbReference>
<dbReference type="Gene3D" id="1.25.40.10">
    <property type="entry name" value="Tetratricopeptide repeat domain"/>
    <property type="match status" value="1"/>
</dbReference>
<dbReference type="EMBL" id="CP034348">
    <property type="protein sequence ID" value="QGX97045.1"/>
    <property type="molecule type" value="Genomic_DNA"/>
</dbReference>
<accession>A0A6I6IKA7</accession>
<dbReference type="PANTHER" id="PTHR12788:SF10">
    <property type="entry name" value="PROTEIN-TYROSINE SULFOTRANSFERASE"/>
    <property type="match status" value="1"/>
</dbReference>
<dbReference type="Gene3D" id="3.40.50.300">
    <property type="entry name" value="P-loop containing nucleotide triphosphate hydrolases"/>
    <property type="match status" value="1"/>
</dbReference>
<reference evidence="3" key="1">
    <citation type="submission" date="2018-12" db="EMBL/GenBank/DDBJ databases">
        <title>Complete genome sequence of Roseovarius sp. MME-070.</title>
        <authorList>
            <person name="Nam Y.-D."/>
            <person name="Kang J."/>
            <person name="Chung W.-H."/>
            <person name="Park Y.S."/>
        </authorList>
    </citation>
    <scope>NUCLEOTIDE SEQUENCE [LARGE SCALE GENOMIC DNA]</scope>
    <source>
        <strain evidence="3">MME-070</strain>
    </source>
</reference>
<dbReference type="SUPFAM" id="SSF52540">
    <property type="entry name" value="P-loop containing nucleoside triphosphate hydrolases"/>
    <property type="match status" value="1"/>
</dbReference>
<protein>
    <submittedName>
        <fullName evidence="2">Sulfotransferase</fullName>
    </submittedName>
</protein>
<dbReference type="OrthoDB" id="9800698at2"/>
<keyword evidence="1 2" id="KW-0808">Transferase</keyword>
<organism evidence="2 3">
    <name type="scientific">Roseovarius faecimaris</name>
    <dbReference type="NCBI Taxonomy" id="2494550"/>
    <lineage>
        <taxon>Bacteria</taxon>
        <taxon>Pseudomonadati</taxon>
        <taxon>Pseudomonadota</taxon>
        <taxon>Alphaproteobacteria</taxon>
        <taxon>Rhodobacterales</taxon>
        <taxon>Roseobacteraceae</taxon>
        <taxon>Roseovarius</taxon>
    </lineage>
</organism>
<gene>
    <name evidence="2" type="ORF">EI983_01645</name>
</gene>
<evidence type="ECO:0000313" key="3">
    <source>
        <dbReference type="Proteomes" id="UP000428330"/>
    </source>
</evidence>